<dbReference type="EMBL" id="CP000859">
    <property type="protein sequence ID" value="ABW67709.1"/>
    <property type="molecule type" value="Genomic_DNA"/>
</dbReference>
<dbReference type="KEGG" id="dol:Dole_1905"/>
<dbReference type="AlphaFoldDB" id="A8ZSH2"/>
<dbReference type="GO" id="GO:0019693">
    <property type="term" value="P:ribose phosphate metabolic process"/>
    <property type="evidence" value="ECO:0007669"/>
    <property type="project" value="TreeGrafter"/>
</dbReference>
<dbReference type="InterPro" id="IPR000086">
    <property type="entry name" value="NUDIX_hydrolase_dom"/>
</dbReference>
<evidence type="ECO:0000256" key="2">
    <source>
        <dbReference type="ARBA" id="ARBA00001946"/>
    </source>
</evidence>
<organism evidence="9 10">
    <name type="scientific">Desulfosudis oleivorans (strain DSM 6200 / JCM 39069 / Hxd3)</name>
    <name type="common">Desulfococcus oleovorans</name>
    <dbReference type="NCBI Taxonomy" id="96561"/>
    <lineage>
        <taxon>Bacteria</taxon>
        <taxon>Pseudomonadati</taxon>
        <taxon>Thermodesulfobacteriota</taxon>
        <taxon>Desulfobacteria</taxon>
        <taxon>Desulfobacterales</taxon>
        <taxon>Desulfosudaceae</taxon>
        <taxon>Desulfosudis</taxon>
    </lineage>
</organism>
<comment type="similarity">
    <text evidence="3">Belongs to the Nudix hydrolase family. NudK subfamily.</text>
</comment>
<dbReference type="GO" id="GO:0006753">
    <property type="term" value="P:nucleoside phosphate metabolic process"/>
    <property type="evidence" value="ECO:0007669"/>
    <property type="project" value="TreeGrafter"/>
</dbReference>
<dbReference type="PANTHER" id="PTHR11839:SF18">
    <property type="entry name" value="NUDIX HYDROLASE DOMAIN-CONTAINING PROTEIN"/>
    <property type="match status" value="1"/>
</dbReference>
<dbReference type="Gene3D" id="3.90.79.10">
    <property type="entry name" value="Nucleoside Triphosphate Pyrophosphohydrolase"/>
    <property type="match status" value="1"/>
</dbReference>
<dbReference type="eggNOG" id="COG0494">
    <property type="taxonomic scope" value="Bacteria"/>
</dbReference>
<protein>
    <recommendedName>
        <fullName evidence="4">GDP-mannose pyrophosphatase</fullName>
    </recommendedName>
    <alternativeName>
        <fullName evidence="6">GDP-mannose hydrolase</fullName>
    </alternativeName>
    <alternativeName>
        <fullName evidence="7">GDPMK</fullName>
    </alternativeName>
</protein>
<evidence type="ECO:0000256" key="5">
    <source>
        <dbReference type="ARBA" id="ARBA00022801"/>
    </source>
</evidence>
<feature type="domain" description="Nudix hydrolase" evidence="8">
    <location>
        <begin position="38"/>
        <end position="168"/>
    </location>
</feature>
<evidence type="ECO:0000313" key="9">
    <source>
        <dbReference type="EMBL" id="ABW67709.1"/>
    </source>
</evidence>
<gene>
    <name evidence="9" type="ordered locus">Dole_1905</name>
</gene>
<sequence>MKQVVVRNRQTVFKAGVFKLETEEITLENGVDTHVHILRHPGAAAIVPMLDAGTVVLIRQYRHAMGGFVWEVPAGTLDGADADPLACAQRELVEETGYRGGHFENLGVIAPSPGYSDERIHIFLASGLTLERQNLDKDEVLHVHAKPFDEAMKMAGNGEIVDAKTIAALFFAKRRLSGR</sequence>
<dbReference type="SUPFAM" id="SSF55811">
    <property type="entry name" value="Nudix"/>
    <property type="match status" value="1"/>
</dbReference>
<dbReference type="OrthoDB" id="9806150at2"/>
<keyword evidence="5 9" id="KW-0378">Hydrolase</keyword>
<evidence type="ECO:0000256" key="6">
    <source>
        <dbReference type="ARBA" id="ARBA00032162"/>
    </source>
</evidence>
<dbReference type="InterPro" id="IPR015797">
    <property type="entry name" value="NUDIX_hydrolase-like_dom_sf"/>
</dbReference>
<dbReference type="PROSITE" id="PS51462">
    <property type="entry name" value="NUDIX"/>
    <property type="match status" value="1"/>
</dbReference>
<evidence type="ECO:0000256" key="7">
    <source>
        <dbReference type="ARBA" id="ARBA00032272"/>
    </source>
</evidence>
<dbReference type="Proteomes" id="UP000008561">
    <property type="component" value="Chromosome"/>
</dbReference>
<comment type="catalytic activity">
    <reaction evidence="1">
        <text>GDP-alpha-D-mannose + H2O = alpha-D-mannose 1-phosphate + GMP + 2 H(+)</text>
        <dbReference type="Rhea" id="RHEA:27978"/>
        <dbReference type="ChEBI" id="CHEBI:15377"/>
        <dbReference type="ChEBI" id="CHEBI:15378"/>
        <dbReference type="ChEBI" id="CHEBI:57527"/>
        <dbReference type="ChEBI" id="CHEBI:58115"/>
        <dbReference type="ChEBI" id="CHEBI:58409"/>
    </reaction>
</comment>
<name>A8ZSH2_DESOH</name>
<evidence type="ECO:0000259" key="8">
    <source>
        <dbReference type="PROSITE" id="PS51462"/>
    </source>
</evidence>
<proteinExistence type="inferred from homology"/>
<evidence type="ECO:0000313" key="10">
    <source>
        <dbReference type="Proteomes" id="UP000008561"/>
    </source>
</evidence>
<dbReference type="Pfam" id="PF00293">
    <property type="entry name" value="NUDIX"/>
    <property type="match status" value="1"/>
</dbReference>
<dbReference type="HOGENOM" id="CLU_062658_5_0_7"/>
<dbReference type="RefSeq" id="WP_012175321.1">
    <property type="nucleotide sequence ID" value="NC_009943.1"/>
</dbReference>
<evidence type="ECO:0000256" key="1">
    <source>
        <dbReference type="ARBA" id="ARBA00000847"/>
    </source>
</evidence>
<reference evidence="9 10" key="1">
    <citation type="submission" date="2007-10" db="EMBL/GenBank/DDBJ databases">
        <title>Complete sequence of Desulfococcus oleovorans Hxd3.</title>
        <authorList>
            <consortium name="US DOE Joint Genome Institute"/>
            <person name="Copeland A."/>
            <person name="Lucas S."/>
            <person name="Lapidus A."/>
            <person name="Barry K."/>
            <person name="Glavina del Rio T."/>
            <person name="Dalin E."/>
            <person name="Tice H."/>
            <person name="Pitluck S."/>
            <person name="Kiss H."/>
            <person name="Brettin T."/>
            <person name="Bruce D."/>
            <person name="Detter J.C."/>
            <person name="Han C."/>
            <person name="Schmutz J."/>
            <person name="Larimer F."/>
            <person name="Land M."/>
            <person name="Hauser L."/>
            <person name="Kyrpides N."/>
            <person name="Kim E."/>
            <person name="Wawrik B."/>
            <person name="Richardson P."/>
        </authorList>
    </citation>
    <scope>NUCLEOTIDE SEQUENCE [LARGE SCALE GENOMIC DNA]</scope>
    <source>
        <strain evidence="10">DSM 6200 / JCM 39069 / Hxd3</strain>
    </source>
</reference>
<dbReference type="GO" id="GO:0016787">
    <property type="term" value="F:hydrolase activity"/>
    <property type="evidence" value="ECO:0007669"/>
    <property type="project" value="UniProtKB-KW"/>
</dbReference>
<evidence type="ECO:0000256" key="4">
    <source>
        <dbReference type="ARBA" id="ARBA00016377"/>
    </source>
</evidence>
<dbReference type="GO" id="GO:0005829">
    <property type="term" value="C:cytosol"/>
    <property type="evidence" value="ECO:0007669"/>
    <property type="project" value="TreeGrafter"/>
</dbReference>
<keyword evidence="10" id="KW-1185">Reference proteome</keyword>
<dbReference type="STRING" id="96561.Dole_1905"/>
<dbReference type="PANTHER" id="PTHR11839">
    <property type="entry name" value="UDP/ADP-SUGAR PYROPHOSPHATASE"/>
    <property type="match status" value="1"/>
</dbReference>
<evidence type="ECO:0000256" key="3">
    <source>
        <dbReference type="ARBA" id="ARBA00007275"/>
    </source>
</evidence>
<comment type="cofactor">
    <cofactor evidence="2">
        <name>Mg(2+)</name>
        <dbReference type="ChEBI" id="CHEBI:18420"/>
    </cofactor>
</comment>
<accession>A8ZSH2</accession>